<keyword evidence="6" id="KW-1160">Virus entry into host cell</keyword>
<dbReference type="AlphaFoldDB" id="E6QQN8"/>
<dbReference type="GO" id="GO:0044826">
    <property type="term" value="P:viral genome integration into host DNA"/>
    <property type="evidence" value="ECO:0007669"/>
    <property type="project" value="UniProtKB-KW"/>
</dbReference>
<dbReference type="InterPro" id="IPR002104">
    <property type="entry name" value="Integrase_catalytic"/>
</dbReference>
<evidence type="ECO:0000256" key="1">
    <source>
        <dbReference type="ARBA" id="ARBA00008857"/>
    </source>
</evidence>
<protein>
    <submittedName>
        <fullName evidence="8">Putative Phage integrase</fullName>
    </submittedName>
</protein>
<keyword evidence="3" id="KW-0238">DNA-binding</keyword>
<dbReference type="Gene3D" id="1.10.150.130">
    <property type="match status" value="1"/>
</dbReference>
<proteinExistence type="inferred from homology"/>
<comment type="caution">
    <text evidence="8">The sequence shown here is derived from an EMBL/GenBank/DDBJ whole genome shotgun (WGS) entry which is preliminary data.</text>
</comment>
<evidence type="ECO:0000313" key="8">
    <source>
        <dbReference type="EMBL" id="CBI09559.1"/>
    </source>
</evidence>
<dbReference type="SUPFAM" id="SSF56349">
    <property type="entry name" value="DNA breaking-rejoining enzymes"/>
    <property type="match status" value="1"/>
</dbReference>
<dbReference type="InterPro" id="IPR010998">
    <property type="entry name" value="Integrase_recombinase_N"/>
</dbReference>
<dbReference type="InterPro" id="IPR011010">
    <property type="entry name" value="DNA_brk_join_enz"/>
</dbReference>
<keyword evidence="5" id="KW-1179">Viral genome integration</keyword>
<dbReference type="GO" id="GO:0003677">
    <property type="term" value="F:DNA binding"/>
    <property type="evidence" value="ECO:0007669"/>
    <property type="project" value="UniProtKB-KW"/>
</dbReference>
<keyword evidence="2" id="KW-0229">DNA integration</keyword>
<comment type="similarity">
    <text evidence="1">Belongs to the 'phage' integrase family.</text>
</comment>
<evidence type="ECO:0000256" key="5">
    <source>
        <dbReference type="ARBA" id="ARBA00023195"/>
    </source>
</evidence>
<name>E6QQN8_9ZZZZ</name>
<evidence type="ECO:0000259" key="7">
    <source>
        <dbReference type="PROSITE" id="PS51898"/>
    </source>
</evidence>
<evidence type="ECO:0000256" key="6">
    <source>
        <dbReference type="ARBA" id="ARBA00023296"/>
    </source>
</evidence>
<organism evidence="8">
    <name type="scientific">mine drainage metagenome</name>
    <dbReference type="NCBI Taxonomy" id="410659"/>
    <lineage>
        <taxon>unclassified sequences</taxon>
        <taxon>metagenomes</taxon>
        <taxon>ecological metagenomes</taxon>
    </lineage>
</organism>
<evidence type="ECO:0000256" key="2">
    <source>
        <dbReference type="ARBA" id="ARBA00022908"/>
    </source>
</evidence>
<gene>
    <name evidence="8" type="ORF">CARN7_0292</name>
</gene>
<dbReference type="Gene3D" id="1.10.443.10">
    <property type="entry name" value="Intergrase catalytic core"/>
    <property type="match status" value="1"/>
</dbReference>
<dbReference type="GO" id="GO:0046718">
    <property type="term" value="P:symbiont entry into host cell"/>
    <property type="evidence" value="ECO:0007669"/>
    <property type="project" value="UniProtKB-KW"/>
</dbReference>
<evidence type="ECO:0000256" key="4">
    <source>
        <dbReference type="ARBA" id="ARBA00023172"/>
    </source>
</evidence>
<dbReference type="Pfam" id="PF00589">
    <property type="entry name" value="Phage_integrase"/>
    <property type="match status" value="1"/>
</dbReference>
<dbReference type="Pfam" id="PF22022">
    <property type="entry name" value="Phage_int_M"/>
    <property type="match status" value="1"/>
</dbReference>
<dbReference type="InterPro" id="IPR050808">
    <property type="entry name" value="Phage_Integrase"/>
</dbReference>
<dbReference type="GO" id="GO:0015074">
    <property type="term" value="P:DNA integration"/>
    <property type="evidence" value="ECO:0007669"/>
    <property type="project" value="UniProtKB-KW"/>
</dbReference>
<dbReference type="PROSITE" id="PS51898">
    <property type="entry name" value="TYR_RECOMBINASE"/>
    <property type="match status" value="1"/>
</dbReference>
<dbReference type="InterPro" id="IPR053876">
    <property type="entry name" value="Phage_int_M"/>
</dbReference>
<dbReference type="InterPro" id="IPR013762">
    <property type="entry name" value="Integrase-like_cat_sf"/>
</dbReference>
<dbReference type="GO" id="GO:0075713">
    <property type="term" value="P:establishment of integrated proviral latency"/>
    <property type="evidence" value="ECO:0007669"/>
    <property type="project" value="UniProtKB-KW"/>
</dbReference>
<reference evidence="8" key="1">
    <citation type="submission" date="2009-10" db="EMBL/GenBank/DDBJ databases">
        <title>Diversity of trophic interactions inside an arsenic-rich microbial ecosystem.</title>
        <authorList>
            <person name="Bertin P.N."/>
            <person name="Heinrich-Salmeron A."/>
            <person name="Pelletier E."/>
            <person name="Goulhen-Chollet F."/>
            <person name="Arsene-Ploetze F."/>
            <person name="Gallien S."/>
            <person name="Calteau A."/>
            <person name="Vallenet D."/>
            <person name="Casiot C."/>
            <person name="Chane-Woon-Ming B."/>
            <person name="Giloteaux L."/>
            <person name="Barakat M."/>
            <person name="Bonnefoy V."/>
            <person name="Bruneel O."/>
            <person name="Chandler M."/>
            <person name="Cleiss J."/>
            <person name="Duran R."/>
            <person name="Elbaz-Poulichet F."/>
            <person name="Fonknechten N."/>
            <person name="Lauga B."/>
            <person name="Mornico D."/>
            <person name="Ortet P."/>
            <person name="Schaeffer C."/>
            <person name="Siguier P."/>
            <person name="Alexander Thil Smith A."/>
            <person name="Van Dorsselaer A."/>
            <person name="Weissenbach J."/>
            <person name="Medigue C."/>
            <person name="Le Paslier D."/>
        </authorList>
    </citation>
    <scope>NUCLEOTIDE SEQUENCE</scope>
</reference>
<sequence>MFYPTAQKKATENAVQDTFEAVFNEWWLNRVDSLSENTATNIKKRITTNALPYIGALPVTQINSKLVLEVTRRIEGRGLGETARRVVQIIGQVMRYAIATGRCENDPTPALRGALKPVVVKHHSAILDKTPLGEFLSLARVYPSSPLVRAALLLQVMLFVRPGELRQAEWTEIDCKSKVWKIPAEKMKMRVAHTVQLAAQAIGILEDLRPLTGHGKWVFPSHRSTERPMSENAVTVALRSMGYDGETVTGHGFRATARTLLVEELRFSPDVVEMQLAHAVRDPLGRAYNRTTFIGDRTKMMQAWADWLDSIG</sequence>
<accession>E6QQN8</accession>
<keyword evidence="4" id="KW-0233">DNA recombination</keyword>
<evidence type="ECO:0000256" key="3">
    <source>
        <dbReference type="ARBA" id="ARBA00023125"/>
    </source>
</evidence>
<dbReference type="CDD" id="cd00801">
    <property type="entry name" value="INT_P4_C"/>
    <property type="match status" value="1"/>
</dbReference>
<dbReference type="GO" id="GO:0006310">
    <property type="term" value="P:DNA recombination"/>
    <property type="evidence" value="ECO:0007669"/>
    <property type="project" value="UniProtKB-KW"/>
</dbReference>
<dbReference type="PANTHER" id="PTHR30629:SF2">
    <property type="entry name" value="PROPHAGE INTEGRASE INTS-RELATED"/>
    <property type="match status" value="1"/>
</dbReference>
<dbReference type="EMBL" id="CABR01000037">
    <property type="protein sequence ID" value="CBI09559.1"/>
    <property type="molecule type" value="Genomic_DNA"/>
</dbReference>
<feature type="domain" description="Tyr recombinase" evidence="7">
    <location>
        <begin position="122"/>
        <end position="301"/>
    </location>
</feature>
<dbReference type="PANTHER" id="PTHR30629">
    <property type="entry name" value="PROPHAGE INTEGRASE"/>
    <property type="match status" value="1"/>
</dbReference>